<evidence type="ECO:0000313" key="1">
    <source>
        <dbReference type="EMBL" id="GIY70661.1"/>
    </source>
</evidence>
<gene>
    <name evidence="1" type="ORF">CEXT_232941</name>
</gene>
<accession>A0AAV4VKJ8</accession>
<keyword evidence="2" id="KW-1185">Reference proteome</keyword>
<reference evidence="1 2" key="1">
    <citation type="submission" date="2021-06" db="EMBL/GenBank/DDBJ databases">
        <title>Caerostris extrusa draft genome.</title>
        <authorList>
            <person name="Kono N."/>
            <person name="Arakawa K."/>
        </authorList>
    </citation>
    <scope>NUCLEOTIDE SEQUENCE [LARGE SCALE GENOMIC DNA]</scope>
</reference>
<dbReference type="EMBL" id="BPLR01014701">
    <property type="protein sequence ID" value="GIY70661.1"/>
    <property type="molecule type" value="Genomic_DNA"/>
</dbReference>
<proteinExistence type="predicted"/>
<comment type="caution">
    <text evidence="1">The sequence shown here is derived from an EMBL/GenBank/DDBJ whole genome shotgun (WGS) entry which is preliminary data.</text>
</comment>
<dbReference type="Proteomes" id="UP001054945">
    <property type="component" value="Unassembled WGS sequence"/>
</dbReference>
<evidence type="ECO:0000313" key="2">
    <source>
        <dbReference type="Proteomes" id="UP001054945"/>
    </source>
</evidence>
<dbReference type="AlphaFoldDB" id="A0AAV4VKJ8"/>
<protein>
    <submittedName>
        <fullName evidence="1">Uncharacterized protein</fullName>
    </submittedName>
</protein>
<name>A0AAV4VKJ8_CAEEX</name>
<organism evidence="1 2">
    <name type="scientific">Caerostris extrusa</name>
    <name type="common">Bark spider</name>
    <name type="synonym">Caerostris bankana</name>
    <dbReference type="NCBI Taxonomy" id="172846"/>
    <lineage>
        <taxon>Eukaryota</taxon>
        <taxon>Metazoa</taxon>
        <taxon>Ecdysozoa</taxon>
        <taxon>Arthropoda</taxon>
        <taxon>Chelicerata</taxon>
        <taxon>Arachnida</taxon>
        <taxon>Araneae</taxon>
        <taxon>Araneomorphae</taxon>
        <taxon>Entelegynae</taxon>
        <taxon>Araneoidea</taxon>
        <taxon>Araneidae</taxon>
        <taxon>Caerostris</taxon>
    </lineage>
</organism>
<sequence length="122" mass="13929">MNSVWTVRGSFWGRLQEGSCHHCELLTSDDRKVLFKEVSPKILLKGKVVAVKGDTVWRPGDDINRFKMIGNRFSLPLKFCYGSCFRNKGFLCLMNSVWTLRGLFWGRLRKGSLSSLRTANIG</sequence>